<dbReference type="EMBL" id="CP007062">
    <property type="protein sequence ID" value="EEO42670.2"/>
    <property type="molecule type" value="Genomic_DNA"/>
</dbReference>
<gene>
    <name evidence="1" type="ORF">FSDG_01229</name>
</gene>
<proteinExistence type="predicted"/>
<dbReference type="KEGG" id="fne:FSDG_01229"/>
<name>A0A140PS08_9FUSO</name>
<organism evidence="1">
    <name type="scientific">Fusobacterium animalis 7_1</name>
    <dbReference type="NCBI Taxonomy" id="457405"/>
    <lineage>
        <taxon>Bacteria</taxon>
        <taxon>Fusobacteriati</taxon>
        <taxon>Fusobacteriota</taxon>
        <taxon>Fusobacteriia</taxon>
        <taxon>Fusobacteriales</taxon>
        <taxon>Fusobacteriaceae</taxon>
        <taxon>Fusobacterium</taxon>
    </lineage>
</organism>
<evidence type="ECO:0000313" key="2">
    <source>
        <dbReference type="Proteomes" id="UP000002799"/>
    </source>
</evidence>
<dbReference type="HOGENOM" id="CLU_3389607_0_0_0"/>
<dbReference type="AlphaFoldDB" id="A0A140PS08"/>
<reference evidence="1 2" key="1">
    <citation type="submission" date="2013-11" db="EMBL/GenBank/DDBJ databases">
        <title>The Genome Sequence of Fusobacterium sp. 7_1.</title>
        <authorList>
            <consortium name="The Broad Institute Genome Sequencing Platform"/>
            <person name="Earl A."/>
            <person name="Ward D."/>
            <person name="Feldgarden M."/>
            <person name="Gevers D."/>
            <person name="Strauss J."/>
            <person name="Ambrose C.E."/>
            <person name="Allen-Vercoe E."/>
            <person name="Walker B."/>
            <person name="Young S.K."/>
            <person name="Zeng Q."/>
            <person name="Gargeya S."/>
            <person name="Fitzgerald M."/>
            <person name="Haas B."/>
            <person name="Abouelleil A."/>
            <person name="Alvarado L."/>
            <person name="Arachchi H.M."/>
            <person name="Berlin A.M."/>
            <person name="Chapman S.B."/>
            <person name="Goldberg J."/>
            <person name="Griggs A."/>
            <person name="Gujja S."/>
            <person name="Hansen M."/>
            <person name="Howarth C."/>
            <person name="Imamovic A."/>
            <person name="Larimer J."/>
            <person name="McCowen C."/>
            <person name="Montmayeur A."/>
            <person name="Murphy C."/>
            <person name="Neiman D."/>
            <person name="Pearson M."/>
            <person name="Priest M."/>
            <person name="Roberts A."/>
            <person name="Saif S."/>
            <person name="Shea T."/>
            <person name="Sisk P."/>
            <person name="Sykes S."/>
            <person name="Wortman J."/>
            <person name="Nusbaum C."/>
            <person name="Birren B."/>
        </authorList>
    </citation>
    <scope>NUCLEOTIDE SEQUENCE [LARGE SCALE GENOMIC DNA]</scope>
    <source>
        <strain evidence="1 2">7_1</strain>
    </source>
</reference>
<sequence>MISNLELLKQELIKDLLEKQESGFLKKQMWNY</sequence>
<accession>A0A140PS08</accession>
<evidence type="ECO:0000313" key="1">
    <source>
        <dbReference type="EMBL" id="EEO42670.2"/>
    </source>
</evidence>
<protein>
    <submittedName>
        <fullName evidence="1">Uncharacterized protein</fullName>
    </submittedName>
</protein>
<dbReference type="Proteomes" id="UP000002799">
    <property type="component" value="Chromosome"/>
</dbReference>